<evidence type="ECO:0000313" key="1">
    <source>
        <dbReference type="EMBL" id="KAJ8426050.1"/>
    </source>
</evidence>
<protein>
    <recommendedName>
        <fullName evidence="3">DUF4283 domain-containing protein</fullName>
    </recommendedName>
</protein>
<evidence type="ECO:0008006" key="3">
    <source>
        <dbReference type="Google" id="ProtNLM"/>
    </source>
</evidence>
<reference evidence="1" key="1">
    <citation type="submission" date="2022-04" db="EMBL/GenBank/DDBJ databases">
        <title>Carnegiea gigantea Genome sequencing and assembly v2.</title>
        <authorList>
            <person name="Copetti D."/>
            <person name="Sanderson M.J."/>
            <person name="Burquez A."/>
            <person name="Wojciechowski M.F."/>
        </authorList>
    </citation>
    <scope>NUCLEOTIDE SEQUENCE</scope>
    <source>
        <strain evidence="1">SGP5-SGP5p</strain>
        <tissue evidence="1">Aerial part</tissue>
    </source>
</reference>
<dbReference type="EMBL" id="JAKOGI010001355">
    <property type="protein sequence ID" value="KAJ8426050.1"/>
    <property type="molecule type" value="Genomic_DNA"/>
</dbReference>
<dbReference type="AlphaFoldDB" id="A0A9Q1JNF0"/>
<comment type="caution">
    <text evidence="1">The sequence shown here is derived from an EMBL/GenBank/DDBJ whole genome shotgun (WGS) entry which is preliminary data.</text>
</comment>
<accession>A0A9Q1JNF0</accession>
<organism evidence="1 2">
    <name type="scientific">Carnegiea gigantea</name>
    <dbReference type="NCBI Taxonomy" id="171969"/>
    <lineage>
        <taxon>Eukaryota</taxon>
        <taxon>Viridiplantae</taxon>
        <taxon>Streptophyta</taxon>
        <taxon>Embryophyta</taxon>
        <taxon>Tracheophyta</taxon>
        <taxon>Spermatophyta</taxon>
        <taxon>Magnoliopsida</taxon>
        <taxon>eudicotyledons</taxon>
        <taxon>Gunneridae</taxon>
        <taxon>Pentapetalae</taxon>
        <taxon>Caryophyllales</taxon>
        <taxon>Cactineae</taxon>
        <taxon>Cactaceae</taxon>
        <taxon>Cactoideae</taxon>
        <taxon>Echinocereeae</taxon>
        <taxon>Carnegiea</taxon>
    </lineage>
</organism>
<name>A0A9Q1JNF0_9CARY</name>
<dbReference type="OrthoDB" id="851886at2759"/>
<proteinExistence type="predicted"/>
<dbReference type="Proteomes" id="UP001153076">
    <property type="component" value="Unassembled WGS sequence"/>
</dbReference>
<dbReference type="PANTHER" id="PTHR33233">
    <property type="entry name" value="ENDONUCLEASE/EXONUCLEASE/PHOSPHATASE"/>
    <property type="match status" value="1"/>
</dbReference>
<sequence length="153" mass="17593">MIDPDEGMSLQFIRTSTINGVKCAKIDSNDVTSEIEYWQSAMLCFVLGANPPLEVIEGFIRRMWNAYDIDKICLVGKEEMQVVDEFSDFIEIINEHNVVMRQKVEYDWKPTKCSHCRMYGHSAEEYRKKPKSEQNGECSIDSSIKNPKVTASI</sequence>
<dbReference type="PANTHER" id="PTHR33233:SF17">
    <property type="entry name" value="DUF4283 DOMAIN-CONTAINING PROTEIN"/>
    <property type="match status" value="1"/>
</dbReference>
<gene>
    <name evidence="1" type="ORF">Cgig2_011267</name>
</gene>
<keyword evidence="2" id="KW-1185">Reference proteome</keyword>
<evidence type="ECO:0000313" key="2">
    <source>
        <dbReference type="Proteomes" id="UP001153076"/>
    </source>
</evidence>